<evidence type="ECO:0000313" key="3">
    <source>
        <dbReference type="Proteomes" id="UP000013776"/>
    </source>
</evidence>
<name>R4XBN1_TAPDE</name>
<organism evidence="2 3">
    <name type="scientific">Taphrina deformans (strain PYCC 5710 / ATCC 11124 / CBS 356.35 / IMI 108563 / JCM 9778 / NBRC 8474)</name>
    <name type="common">Peach leaf curl fungus</name>
    <name type="synonym">Lalaria deformans</name>
    <dbReference type="NCBI Taxonomy" id="1097556"/>
    <lineage>
        <taxon>Eukaryota</taxon>
        <taxon>Fungi</taxon>
        <taxon>Dikarya</taxon>
        <taxon>Ascomycota</taxon>
        <taxon>Taphrinomycotina</taxon>
        <taxon>Taphrinomycetes</taxon>
        <taxon>Taphrinales</taxon>
        <taxon>Taphrinaceae</taxon>
        <taxon>Taphrina</taxon>
    </lineage>
</organism>
<feature type="region of interest" description="Disordered" evidence="1">
    <location>
        <begin position="1"/>
        <end position="30"/>
    </location>
</feature>
<dbReference type="VEuPathDB" id="FungiDB:TAPDE_000366"/>
<accession>R4XBN1</accession>
<dbReference type="AlphaFoldDB" id="R4XBN1"/>
<keyword evidence="3" id="KW-1185">Reference proteome</keyword>
<dbReference type="OrthoDB" id="10513495at2759"/>
<dbReference type="Proteomes" id="UP000013776">
    <property type="component" value="Unassembled WGS sequence"/>
</dbReference>
<evidence type="ECO:0000256" key="1">
    <source>
        <dbReference type="SAM" id="MobiDB-lite"/>
    </source>
</evidence>
<sequence>MSTGRSPPANLEQALRSEPEQKKRKLDATIKTEEDAGVPVLIGGIDASLIARLPRKALLDIILQTLPTSTALKAIVLDKLSTESLLEPGESEDDEFEGDEDADATDLEDLSGEEAESSQQSIEPEETGPLAGLSVLAKLIMEIMNSAPAPEGGMPWREFEGIWPPVMGSVEDAVKECIGRGMLETVGGNEEFVISTMPMVETVLEE</sequence>
<evidence type="ECO:0000313" key="2">
    <source>
        <dbReference type="EMBL" id="CCG80743.1"/>
    </source>
</evidence>
<protein>
    <submittedName>
        <fullName evidence="2">Uncharacterized protein</fullName>
    </submittedName>
</protein>
<gene>
    <name evidence="2" type="ORF">TAPDE_000366</name>
</gene>
<dbReference type="EMBL" id="CAHR02000010">
    <property type="protein sequence ID" value="CCG80743.1"/>
    <property type="molecule type" value="Genomic_DNA"/>
</dbReference>
<reference evidence="2 3" key="1">
    <citation type="journal article" date="2013" name="MBio">
        <title>Genome sequencing of the plant pathogen Taphrina deformans, the causal agent of peach leaf curl.</title>
        <authorList>
            <person name="Cisse O.H."/>
            <person name="Almeida J.M.G.C.F."/>
            <person name="Fonseca A."/>
            <person name="Kumar A.A."/>
            <person name="Salojaervi J."/>
            <person name="Overmyer K."/>
            <person name="Hauser P.M."/>
            <person name="Pagni M."/>
        </authorList>
    </citation>
    <scope>NUCLEOTIDE SEQUENCE [LARGE SCALE GENOMIC DNA]</scope>
    <source>
        <strain evidence="3">PYCC 5710 / ATCC 11124 / CBS 356.35 / IMI 108563 / JCM 9778 / NBRC 8474</strain>
    </source>
</reference>
<comment type="caution">
    <text evidence="2">The sequence shown here is derived from an EMBL/GenBank/DDBJ whole genome shotgun (WGS) entry which is preliminary data.</text>
</comment>
<feature type="compositionally biased region" description="Basic and acidic residues" evidence="1">
    <location>
        <begin position="15"/>
        <end position="30"/>
    </location>
</feature>
<proteinExistence type="predicted"/>